<dbReference type="AlphaFoldDB" id="A0AAV7T698"/>
<name>A0AAV7T698_PLEWA</name>
<dbReference type="EMBL" id="JANPWB010000007">
    <property type="protein sequence ID" value="KAJ1171473.1"/>
    <property type="molecule type" value="Genomic_DNA"/>
</dbReference>
<gene>
    <name evidence="2" type="ORF">NDU88_003334</name>
</gene>
<evidence type="ECO:0000256" key="1">
    <source>
        <dbReference type="SAM" id="MobiDB-lite"/>
    </source>
</evidence>
<evidence type="ECO:0000313" key="3">
    <source>
        <dbReference type="Proteomes" id="UP001066276"/>
    </source>
</evidence>
<dbReference type="Proteomes" id="UP001066276">
    <property type="component" value="Chromosome 4_1"/>
</dbReference>
<sequence>MVGVTVILDDKAGTLLRREEEPRRSLGAETGSRASWKAPGKRQRIQELLRIRRRNGRCQDEETRARRNARHVSGEEWTRAEKKVEITAAALVRGEKIN</sequence>
<proteinExistence type="predicted"/>
<reference evidence="2" key="1">
    <citation type="journal article" date="2022" name="bioRxiv">
        <title>Sequencing and chromosome-scale assembly of the giantPleurodeles waltlgenome.</title>
        <authorList>
            <person name="Brown T."/>
            <person name="Elewa A."/>
            <person name="Iarovenko S."/>
            <person name="Subramanian E."/>
            <person name="Araus A.J."/>
            <person name="Petzold A."/>
            <person name="Susuki M."/>
            <person name="Suzuki K.-i.T."/>
            <person name="Hayashi T."/>
            <person name="Toyoda A."/>
            <person name="Oliveira C."/>
            <person name="Osipova E."/>
            <person name="Leigh N.D."/>
            <person name="Simon A."/>
            <person name="Yun M.H."/>
        </authorList>
    </citation>
    <scope>NUCLEOTIDE SEQUENCE</scope>
    <source>
        <strain evidence="2">20211129_DDA</strain>
        <tissue evidence="2">Liver</tissue>
    </source>
</reference>
<organism evidence="2 3">
    <name type="scientific">Pleurodeles waltl</name>
    <name type="common">Iberian ribbed newt</name>
    <dbReference type="NCBI Taxonomy" id="8319"/>
    <lineage>
        <taxon>Eukaryota</taxon>
        <taxon>Metazoa</taxon>
        <taxon>Chordata</taxon>
        <taxon>Craniata</taxon>
        <taxon>Vertebrata</taxon>
        <taxon>Euteleostomi</taxon>
        <taxon>Amphibia</taxon>
        <taxon>Batrachia</taxon>
        <taxon>Caudata</taxon>
        <taxon>Salamandroidea</taxon>
        <taxon>Salamandridae</taxon>
        <taxon>Pleurodelinae</taxon>
        <taxon>Pleurodeles</taxon>
    </lineage>
</organism>
<accession>A0AAV7T698</accession>
<keyword evidence="3" id="KW-1185">Reference proteome</keyword>
<evidence type="ECO:0000313" key="2">
    <source>
        <dbReference type="EMBL" id="KAJ1171473.1"/>
    </source>
</evidence>
<comment type="caution">
    <text evidence="2">The sequence shown here is derived from an EMBL/GenBank/DDBJ whole genome shotgun (WGS) entry which is preliminary data.</text>
</comment>
<feature type="region of interest" description="Disordered" evidence="1">
    <location>
        <begin position="18"/>
        <end position="40"/>
    </location>
</feature>
<protein>
    <submittedName>
        <fullName evidence="2">Uncharacterized protein</fullName>
    </submittedName>
</protein>